<proteinExistence type="inferred from homology"/>
<organism evidence="4 5">
    <name type="scientific">Zopfia rhizophila CBS 207.26</name>
    <dbReference type="NCBI Taxonomy" id="1314779"/>
    <lineage>
        <taxon>Eukaryota</taxon>
        <taxon>Fungi</taxon>
        <taxon>Dikarya</taxon>
        <taxon>Ascomycota</taxon>
        <taxon>Pezizomycotina</taxon>
        <taxon>Dothideomycetes</taxon>
        <taxon>Dothideomycetes incertae sedis</taxon>
        <taxon>Zopfiaceae</taxon>
        <taxon>Zopfia</taxon>
    </lineage>
</organism>
<name>A0A6A6E3K8_9PEZI</name>
<evidence type="ECO:0000313" key="5">
    <source>
        <dbReference type="Proteomes" id="UP000800200"/>
    </source>
</evidence>
<comment type="subcellular location">
    <subcellularLocation>
        <location evidence="1">Nucleus</location>
    </subcellularLocation>
</comment>
<dbReference type="EMBL" id="ML994635">
    <property type="protein sequence ID" value="KAF2185098.1"/>
    <property type="molecule type" value="Genomic_DNA"/>
</dbReference>
<evidence type="ECO:0000313" key="4">
    <source>
        <dbReference type="EMBL" id="KAF2185098.1"/>
    </source>
</evidence>
<evidence type="ECO:0000256" key="2">
    <source>
        <dbReference type="ARBA" id="ARBA00008044"/>
    </source>
</evidence>
<accession>A0A6A6E3K8</accession>
<reference evidence="4" key="1">
    <citation type="journal article" date="2020" name="Stud. Mycol.">
        <title>101 Dothideomycetes genomes: a test case for predicting lifestyles and emergence of pathogens.</title>
        <authorList>
            <person name="Haridas S."/>
            <person name="Albert R."/>
            <person name="Binder M."/>
            <person name="Bloem J."/>
            <person name="Labutti K."/>
            <person name="Salamov A."/>
            <person name="Andreopoulos B."/>
            <person name="Baker S."/>
            <person name="Barry K."/>
            <person name="Bills G."/>
            <person name="Bluhm B."/>
            <person name="Cannon C."/>
            <person name="Castanera R."/>
            <person name="Culley D."/>
            <person name="Daum C."/>
            <person name="Ezra D."/>
            <person name="Gonzalez J."/>
            <person name="Henrissat B."/>
            <person name="Kuo A."/>
            <person name="Liang C."/>
            <person name="Lipzen A."/>
            <person name="Lutzoni F."/>
            <person name="Magnuson J."/>
            <person name="Mondo S."/>
            <person name="Nolan M."/>
            <person name="Ohm R."/>
            <person name="Pangilinan J."/>
            <person name="Park H.-J."/>
            <person name="Ramirez L."/>
            <person name="Alfaro M."/>
            <person name="Sun H."/>
            <person name="Tritt A."/>
            <person name="Yoshinaga Y."/>
            <person name="Zwiers L.-H."/>
            <person name="Turgeon B."/>
            <person name="Goodwin S."/>
            <person name="Spatafora J."/>
            <person name="Crous P."/>
            <person name="Grigoriev I."/>
        </authorList>
    </citation>
    <scope>NUCLEOTIDE SEQUENCE</scope>
    <source>
        <strain evidence="4">CBS 207.26</strain>
    </source>
</reference>
<dbReference type="PANTHER" id="PTHR13375:SF3">
    <property type="entry name" value="THO COMPLEX SUBUNIT 5 HOMOLOG"/>
    <property type="match status" value="1"/>
</dbReference>
<dbReference type="GO" id="GO:0003729">
    <property type="term" value="F:mRNA binding"/>
    <property type="evidence" value="ECO:0007669"/>
    <property type="project" value="TreeGrafter"/>
</dbReference>
<evidence type="ECO:0000256" key="3">
    <source>
        <dbReference type="ARBA" id="ARBA00023242"/>
    </source>
</evidence>
<comment type="similarity">
    <text evidence="2">Belongs to the THOC5 family.</text>
</comment>
<dbReference type="OrthoDB" id="20582at2759"/>
<gene>
    <name evidence="4" type="ORF">K469DRAFT_577845</name>
</gene>
<sequence length="251" mass="28977">MDTSGSGALSDNAELAGNVASARAIPLPTDFASLYPFDIVKTPHNRRLLEHNQKLKEMFLDLVAYQNANPAHPNPLSRNEIDHEIEVEREIAKKKKRFRAQLAIVKTAFRDSVMKTREEKQQTAEAKKENDALVLQLHNLKYEEESLKKEISAARNYDHKYTKLPLIPVEEFLEQFPDCKDLSERELMSARIEHEYKDRVKLEECRQEKLKQKQLLIAEVKKRKEDLGKLDESVEKFIEAGIPIETALAKE</sequence>
<keyword evidence="3" id="KW-0539">Nucleus</keyword>
<dbReference type="AlphaFoldDB" id="A0A6A6E3K8"/>
<dbReference type="GO" id="GO:0000445">
    <property type="term" value="C:THO complex part of transcription export complex"/>
    <property type="evidence" value="ECO:0007669"/>
    <property type="project" value="TreeGrafter"/>
</dbReference>
<dbReference type="Pfam" id="PF09766">
    <property type="entry name" value="FmiP_Thoc5"/>
    <property type="match status" value="1"/>
</dbReference>
<protein>
    <submittedName>
        <fullName evidence="4">Uncharacterized protein</fullName>
    </submittedName>
</protein>
<dbReference type="GO" id="GO:0006406">
    <property type="term" value="P:mRNA export from nucleus"/>
    <property type="evidence" value="ECO:0007669"/>
    <property type="project" value="TreeGrafter"/>
</dbReference>
<keyword evidence="5" id="KW-1185">Reference proteome</keyword>
<dbReference type="InterPro" id="IPR019163">
    <property type="entry name" value="THO_Thoc5"/>
</dbReference>
<dbReference type="PANTHER" id="PTHR13375">
    <property type="entry name" value="FMS INTERACTING PROTEIN"/>
    <property type="match status" value="1"/>
</dbReference>
<evidence type="ECO:0000256" key="1">
    <source>
        <dbReference type="ARBA" id="ARBA00004123"/>
    </source>
</evidence>
<dbReference type="Proteomes" id="UP000800200">
    <property type="component" value="Unassembled WGS sequence"/>
</dbReference>